<dbReference type="Pfam" id="PF04773">
    <property type="entry name" value="FecR"/>
    <property type="match status" value="1"/>
</dbReference>
<evidence type="ECO:0000313" key="5">
    <source>
        <dbReference type="Proteomes" id="UP001403385"/>
    </source>
</evidence>
<dbReference type="Gene3D" id="2.60.120.1440">
    <property type="match status" value="1"/>
</dbReference>
<evidence type="ECO:0000256" key="1">
    <source>
        <dbReference type="SAM" id="Phobius"/>
    </source>
</evidence>
<dbReference type="EMBL" id="JBDKWZ010000002">
    <property type="protein sequence ID" value="MEN7547103.1"/>
    <property type="molecule type" value="Genomic_DNA"/>
</dbReference>
<dbReference type="RefSeq" id="WP_346819890.1">
    <property type="nucleotide sequence ID" value="NZ_JBDKWZ010000002.1"/>
</dbReference>
<accession>A0AAW9RZW9</accession>
<evidence type="ECO:0000259" key="3">
    <source>
        <dbReference type="Pfam" id="PF16344"/>
    </source>
</evidence>
<keyword evidence="1" id="KW-0812">Transmembrane</keyword>
<protein>
    <submittedName>
        <fullName evidence="4">FecR domain-containing protein</fullName>
    </submittedName>
</protein>
<keyword evidence="1" id="KW-0472">Membrane</keyword>
<evidence type="ECO:0000259" key="2">
    <source>
        <dbReference type="Pfam" id="PF04773"/>
    </source>
</evidence>
<organism evidence="4 5">
    <name type="scientific">Rapidithrix thailandica</name>
    <dbReference type="NCBI Taxonomy" id="413964"/>
    <lineage>
        <taxon>Bacteria</taxon>
        <taxon>Pseudomonadati</taxon>
        <taxon>Bacteroidota</taxon>
        <taxon>Cytophagia</taxon>
        <taxon>Cytophagales</taxon>
        <taxon>Flammeovirgaceae</taxon>
        <taxon>Rapidithrix</taxon>
    </lineage>
</organism>
<dbReference type="Gene3D" id="3.55.50.30">
    <property type="match status" value="1"/>
</dbReference>
<gene>
    <name evidence="4" type="ORF">AAG747_04245</name>
</gene>
<dbReference type="InterPro" id="IPR012373">
    <property type="entry name" value="Ferrdict_sens_TM"/>
</dbReference>
<comment type="caution">
    <text evidence="4">The sequence shown here is derived from an EMBL/GenBank/DDBJ whole genome shotgun (WGS) entry which is preliminary data.</text>
</comment>
<dbReference type="AlphaFoldDB" id="A0AAW9RZW9"/>
<feature type="transmembrane region" description="Helical" evidence="1">
    <location>
        <begin position="94"/>
        <end position="116"/>
    </location>
</feature>
<sequence>MPEYNSIEDFLSDSSFVEWVRQTQQSPQWEQWLLDHPEKRVLAEQATDLLKAMEFTVEAPGMEEMFTVKQEIDAQIARKEEALGKGKQRNIGKYWYASIAAVITLLLVWGSVWWWGNAPEKTIYSTAFGQMDSLWLEDGTLVLLNGNTRLEVAKQWSTAPKREVWLEGEAFFYVKKSPDHPFVVHSSVSEVKVLGTAFNMEARAEHSEVYLEEGKVEVTHTNTRQKLLLSPNELAIVEVNQLTKQTVKGAAIVAWRKQLLAFDNATLEAVARELRNTFGYEVQFANDSLRHLLFTGSSAADNLSLLVKSIAQVHNLTITTDKNTISVSR</sequence>
<dbReference type="PIRSF" id="PIRSF018266">
    <property type="entry name" value="FecR"/>
    <property type="match status" value="1"/>
</dbReference>
<dbReference type="Proteomes" id="UP001403385">
    <property type="component" value="Unassembled WGS sequence"/>
</dbReference>
<name>A0AAW9RZW9_9BACT</name>
<feature type="domain" description="Protein FecR C-terminal" evidence="3">
    <location>
        <begin position="260"/>
        <end position="326"/>
    </location>
</feature>
<feature type="domain" description="FecR protein" evidence="2">
    <location>
        <begin position="124"/>
        <end position="217"/>
    </location>
</feature>
<dbReference type="GO" id="GO:0016989">
    <property type="term" value="F:sigma factor antagonist activity"/>
    <property type="evidence" value="ECO:0007669"/>
    <property type="project" value="TreeGrafter"/>
</dbReference>
<dbReference type="InterPro" id="IPR006860">
    <property type="entry name" value="FecR"/>
</dbReference>
<keyword evidence="5" id="KW-1185">Reference proteome</keyword>
<dbReference type="Pfam" id="PF16344">
    <property type="entry name" value="FecR_C"/>
    <property type="match status" value="1"/>
</dbReference>
<keyword evidence="1" id="KW-1133">Transmembrane helix</keyword>
<dbReference type="PANTHER" id="PTHR30273:SF2">
    <property type="entry name" value="PROTEIN FECR"/>
    <property type="match status" value="1"/>
</dbReference>
<reference evidence="4 5" key="1">
    <citation type="submission" date="2024-04" db="EMBL/GenBank/DDBJ databases">
        <title>Novel genus in family Flammeovirgaceae.</title>
        <authorList>
            <person name="Nguyen T.H."/>
            <person name="Vuong T.Q."/>
            <person name="Le H."/>
            <person name="Kim S.-G."/>
        </authorList>
    </citation>
    <scope>NUCLEOTIDE SEQUENCE [LARGE SCALE GENOMIC DNA]</scope>
    <source>
        <strain evidence="4 5">JCM 23209</strain>
    </source>
</reference>
<proteinExistence type="predicted"/>
<dbReference type="PANTHER" id="PTHR30273">
    <property type="entry name" value="PERIPLASMIC SIGNAL SENSOR AND SIGMA FACTOR ACTIVATOR FECR-RELATED"/>
    <property type="match status" value="1"/>
</dbReference>
<dbReference type="InterPro" id="IPR032508">
    <property type="entry name" value="FecR_C"/>
</dbReference>
<evidence type="ECO:0000313" key="4">
    <source>
        <dbReference type="EMBL" id="MEN7547103.1"/>
    </source>
</evidence>